<dbReference type="Gene3D" id="2.60.120.590">
    <property type="entry name" value="Alpha-ketoglutarate-dependent dioxygenase AlkB-like"/>
    <property type="match status" value="1"/>
</dbReference>
<dbReference type="PANTHER" id="PTHR31212:SF4">
    <property type="entry name" value="ALPHA-KETOGLUTARATE-DEPENDENT DIOXYGENASE ALKB HOMOLOG 3"/>
    <property type="match status" value="1"/>
</dbReference>
<feature type="domain" description="Fe2OG dioxygenase" evidence="1">
    <location>
        <begin position="94"/>
        <end position="192"/>
    </location>
</feature>
<dbReference type="Pfam" id="PF13532">
    <property type="entry name" value="2OG-FeII_Oxy_2"/>
    <property type="match status" value="1"/>
</dbReference>
<dbReference type="PROSITE" id="PS51471">
    <property type="entry name" value="FE2OG_OXY"/>
    <property type="match status" value="1"/>
</dbReference>
<dbReference type="Proteomes" id="UP000236220">
    <property type="component" value="Unassembled WGS sequence"/>
</dbReference>
<keyword evidence="3" id="KW-1185">Reference proteome</keyword>
<dbReference type="GO" id="GO:0051213">
    <property type="term" value="F:dioxygenase activity"/>
    <property type="evidence" value="ECO:0007669"/>
    <property type="project" value="InterPro"/>
</dbReference>
<accession>A0A2K1Q374</accession>
<dbReference type="AlphaFoldDB" id="A0A2K1Q374"/>
<name>A0A2K1Q374_9GAMM</name>
<dbReference type="GO" id="GO:0006307">
    <property type="term" value="P:DNA alkylation repair"/>
    <property type="evidence" value="ECO:0007669"/>
    <property type="project" value="InterPro"/>
</dbReference>
<evidence type="ECO:0000313" key="2">
    <source>
        <dbReference type="EMBL" id="PNS09500.1"/>
    </source>
</evidence>
<gene>
    <name evidence="2" type="ORF">Lysil_1129</name>
</gene>
<dbReference type="InterPro" id="IPR032854">
    <property type="entry name" value="ALKBH3"/>
</dbReference>
<sequence>MNTAALLFDEGPLTLVDDREGGIRYWPQWIDSELADELFVRLRDGIAWHSEQRPMYDRIVDVPRLQATVALASADPNDGLRQIAARIATVAPGGYSHVGLNFYRDGHDSVAMHNDRTHDLVESAPIAILSLGAQRDMLIRRQDKSARAVRITLEPGSLLVMSHASQFTHEHGIPKTTHPVGPRISCAYRARQFGRLDANNVS</sequence>
<dbReference type="SUPFAM" id="SSF51197">
    <property type="entry name" value="Clavaminate synthase-like"/>
    <property type="match status" value="1"/>
</dbReference>
<dbReference type="InterPro" id="IPR027450">
    <property type="entry name" value="AlkB-like"/>
</dbReference>
<dbReference type="PANTHER" id="PTHR31212">
    <property type="entry name" value="ALPHA-KETOGLUTARATE-DEPENDENT DIOXYGENASE ALKB HOMOLOG 3"/>
    <property type="match status" value="1"/>
</dbReference>
<dbReference type="RefSeq" id="WP_103074544.1">
    <property type="nucleotide sequence ID" value="NZ_NPZB01000001.1"/>
</dbReference>
<dbReference type="EMBL" id="NPZB01000001">
    <property type="protein sequence ID" value="PNS09500.1"/>
    <property type="molecule type" value="Genomic_DNA"/>
</dbReference>
<reference evidence="2 3" key="1">
    <citation type="submission" date="2017-08" db="EMBL/GenBank/DDBJ databases">
        <title>Lysobacter sylvestris genome.</title>
        <authorList>
            <person name="Zhang D.-C."/>
            <person name="Albuquerque L."/>
            <person name="Franca L."/>
            <person name="Froufe H.J.C."/>
            <person name="Barroso C."/>
            <person name="Egas C."/>
            <person name="Da Costa M."/>
            <person name="Margesin R."/>
        </authorList>
    </citation>
    <scope>NUCLEOTIDE SEQUENCE [LARGE SCALE GENOMIC DNA]</scope>
    <source>
        <strain evidence="2 3">AM20-91</strain>
    </source>
</reference>
<evidence type="ECO:0000259" key="1">
    <source>
        <dbReference type="PROSITE" id="PS51471"/>
    </source>
</evidence>
<organism evidence="2 3">
    <name type="scientific">Solilutibacter silvestris</name>
    <dbReference type="NCBI Taxonomy" id="1645665"/>
    <lineage>
        <taxon>Bacteria</taxon>
        <taxon>Pseudomonadati</taxon>
        <taxon>Pseudomonadota</taxon>
        <taxon>Gammaproteobacteria</taxon>
        <taxon>Lysobacterales</taxon>
        <taxon>Lysobacteraceae</taxon>
        <taxon>Solilutibacter</taxon>
    </lineage>
</organism>
<evidence type="ECO:0000313" key="3">
    <source>
        <dbReference type="Proteomes" id="UP000236220"/>
    </source>
</evidence>
<dbReference type="InterPro" id="IPR005123">
    <property type="entry name" value="Oxoglu/Fe-dep_dioxygenase_dom"/>
</dbReference>
<protein>
    <submittedName>
        <fullName evidence="2">2OG-Fe(II) oxygenase superfamily</fullName>
    </submittedName>
</protein>
<proteinExistence type="predicted"/>
<comment type="caution">
    <text evidence="2">The sequence shown here is derived from an EMBL/GenBank/DDBJ whole genome shotgun (WGS) entry which is preliminary data.</text>
</comment>
<dbReference type="InterPro" id="IPR037151">
    <property type="entry name" value="AlkB-like_sf"/>
</dbReference>
<dbReference type="OrthoDB" id="190276at2"/>